<dbReference type="Pfam" id="PF00282">
    <property type="entry name" value="Pyridoxal_deC"/>
    <property type="match status" value="1"/>
</dbReference>
<evidence type="ECO:0000313" key="9">
    <source>
        <dbReference type="Proteomes" id="UP001208570"/>
    </source>
</evidence>
<accession>A0AAD9IWA4</accession>
<evidence type="ECO:0000256" key="2">
    <source>
        <dbReference type="ARBA" id="ARBA00009533"/>
    </source>
</evidence>
<dbReference type="PRINTS" id="PR00800">
    <property type="entry name" value="YHDCRBOXLASE"/>
</dbReference>
<dbReference type="AlphaFoldDB" id="A0AAD9IWA4"/>
<dbReference type="SUPFAM" id="SSF53383">
    <property type="entry name" value="PLP-dependent transferases"/>
    <property type="match status" value="1"/>
</dbReference>
<dbReference type="InterPro" id="IPR002129">
    <property type="entry name" value="PyrdxlP-dep_de-COase"/>
</dbReference>
<feature type="region of interest" description="Disordered" evidence="7">
    <location>
        <begin position="496"/>
        <end position="523"/>
    </location>
</feature>
<evidence type="ECO:0008006" key="10">
    <source>
        <dbReference type="Google" id="ProtNLM"/>
    </source>
</evidence>
<evidence type="ECO:0000256" key="3">
    <source>
        <dbReference type="ARBA" id="ARBA00022793"/>
    </source>
</evidence>
<feature type="modified residue" description="N6-(pyridoxal phosphate)lysine" evidence="6">
    <location>
        <position position="302"/>
    </location>
</feature>
<dbReference type="Proteomes" id="UP001208570">
    <property type="component" value="Unassembled WGS sequence"/>
</dbReference>
<dbReference type="EMBL" id="JAODUP010001050">
    <property type="protein sequence ID" value="KAK2141738.1"/>
    <property type="molecule type" value="Genomic_DNA"/>
</dbReference>
<dbReference type="GO" id="GO:0005737">
    <property type="term" value="C:cytoplasm"/>
    <property type="evidence" value="ECO:0007669"/>
    <property type="project" value="TreeGrafter"/>
</dbReference>
<keyword evidence="5" id="KW-0456">Lyase</keyword>
<dbReference type="GO" id="GO:0016831">
    <property type="term" value="F:carboxy-lyase activity"/>
    <property type="evidence" value="ECO:0007669"/>
    <property type="project" value="UniProtKB-KW"/>
</dbReference>
<dbReference type="FunFam" id="1.20.1340.10:FF:000001">
    <property type="entry name" value="Histidine decarboxylase"/>
    <property type="match status" value="1"/>
</dbReference>
<comment type="cofactor">
    <cofactor evidence="1 6">
        <name>pyridoxal 5'-phosphate</name>
        <dbReference type="ChEBI" id="CHEBI:597326"/>
    </cofactor>
</comment>
<sequence>MNASEFRKRGKEMVDYIADYMEDIETRRVLPEVQPGYLREMLPKTAPRKGEKWENIMRDVNNAIMPGITHWQHPRFHAYFPAGNSYPSILGDMLSNAIGCIGFSWAASPACTELETLVMDWLAKMIGLPPVFLHENGIGGGVIQGSASDCVLVSLLAARFAAIKDLKSKFPFVEDGVLLSRMVAYRSKLAHSCVEKAAMIAMVKMRELDTDDKFSLRGATLQRAIDEDRKLGLIPFFVCATLGTTAVCSFDNLDELGLICERENLWLHVDAAYAGSAFICPEFQRYMKGIEHANSFNMNPSKWMLVNFDCSTMWVKDRKLLTTALTVDPLYLQHHNSDKAVDFRHWGVPLSRRFRSLKLWFVIRTYGIEGLQTYIREHTRLGKKFGALVRSDSRFEVIGEVTMGLVCFRLVGHNYHTQMLLRAINMSGKLHMVPALINDQYVIRFAICAQNASEDDIRFAWNVIGEMAVEVLEACRSSNENDVLKAIEKLESLDLTEEDDEGITDTPSVPTPSPAIAEKPETEHEAELNDVMDEDEVFLYDDNIPSIPSISTLYETKQRATTRRRNLLLRMISDPKCYNARVLKSMCSDTKRHRSDNAGVKHGLSEDVCSNGTDI</sequence>
<organism evidence="8 9">
    <name type="scientific">Paralvinella palmiformis</name>
    <dbReference type="NCBI Taxonomy" id="53620"/>
    <lineage>
        <taxon>Eukaryota</taxon>
        <taxon>Metazoa</taxon>
        <taxon>Spiralia</taxon>
        <taxon>Lophotrochozoa</taxon>
        <taxon>Annelida</taxon>
        <taxon>Polychaeta</taxon>
        <taxon>Sedentaria</taxon>
        <taxon>Canalipalpata</taxon>
        <taxon>Terebellida</taxon>
        <taxon>Terebelliformia</taxon>
        <taxon>Alvinellidae</taxon>
        <taxon>Paralvinella</taxon>
    </lineage>
</organism>
<evidence type="ECO:0000256" key="1">
    <source>
        <dbReference type="ARBA" id="ARBA00001933"/>
    </source>
</evidence>
<dbReference type="GO" id="GO:0019752">
    <property type="term" value="P:carboxylic acid metabolic process"/>
    <property type="evidence" value="ECO:0007669"/>
    <property type="project" value="InterPro"/>
</dbReference>
<name>A0AAD9IWA4_9ANNE</name>
<evidence type="ECO:0000313" key="8">
    <source>
        <dbReference type="EMBL" id="KAK2141738.1"/>
    </source>
</evidence>
<dbReference type="InterPro" id="IPR015421">
    <property type="entry name" value="PyrdxlP-dep_Trfase_major"/>
</dbReference>
<dbReference type="GO" id="GO:0030170">
    <property type="term" value="F:pyridoxal phosphate binding"/>
    <property type="evidence" value="ECO:0007669"/>
    <property type="project" value="InterPro"/>
</dbReference>
<dbReference type="PROSITE" id="PS00392">
    <property type="entry name" value="DDC_GAD_HDC_YDC"/>
    <property type="match status" value="1"/>
</dbReference>
<dbReference type="PANTHER" id="PTHR11999:SF70">
    <property type="entry name" value="MIP05841P"/>
    <property type="match status" value="1"/>
</dbReference>
<evidence type="ECO:0000256" key="5">
    <source>
        <dbReference type="ARBA" id="ARBA00023239"/>
    </source>
</evidence>
<dbReference type="PANTHER" id="PTHR11999">
    <property type="entry name" value="GROUP II PYRIDOXAL-5-PHOSPHATE DECARBOXYLASE"/>
    <property type="match status" value="1"/>
</dbReference>
<evidence type="ECO:0000256" key="7">
    <source>
        <dbReference type="SAM" id="MobiDB-lite"/>
    </source>
</evidence>
<dbReference type="InterPro" id="IPR010977">
    <property type="entry name" value="Aromatic_deC"/>
</dbReference>
<evidence type="ECO:0000256" key="4">
    <source>
        <dbReference type="ARBA" id="ARBA00022898"/>
    </source>
</evidence>
<dbReference type="GO" id="GO:0006520">
    <property type="term" value="P:amino acid metabolic process"/>
    <property type="evidence" value="ECO:0007669"/>
    <property type="project" value="InterPro"/>
</dbReference>
<dbReference type="InterPro" id="IPR021115">
    <property type="entry name" value="Pyridoxal-P_BS"/>
</dbReference>
<evidence type="ECO:0000256" key="6">
    <source>
        <dbReference type="PIRSR" id="PIRSR602129-50"/>
    </source>
</evidence>
<comment type="caution">
    <text evidence="8">The sequence shown here is derived from an EMBL/GenBank/DDBJ whole genome shotgun (WGS) entry which is preliminary data.</text>
</comment>
<keyword evidence="9" id="KW-1185">Reference proteome</keyword>
<reference evidence="8" key="1">
    <citation type="journal article" date="2023" name="Mol. Biol. Evol.">
        <title>Third-Generation Sequencing Reveals the Adaptive Role of the Epigenome in Three Deep-Sea Polychaetes.</title>
        <authorList>
            <person name="Perez M."/>
            <person name="Aroh O."/>
            <person name="Sun Y."/>
            <person name="Lan Y."/>
            <person name="Juniper S.K."/>
            <person name="Young C.R."/>
            <person name="Angers B."/>
            <person name="Qian P.Y."/>
        </authorList>
    </citation>
    <scope>NUCLEOTIDE SEQUENCE</scope>
    <source>
        <strain evidence="8">P08H-3</strain>
    </source>
</reference>
<dbReference type="Gene3D" id="3.40.640.10">
    <property type="entry name" value="Type I PLP-dependent aspartate aminotransferase-like (Major domain)"/>
    <property type="match status" value="1"/>
</dbReference>
<gene>
    <name evidence="8" type="ORF">LSH36_1050g00008</name>
</gene>
<dbReference type="Gene3D" id="3.90.1150.10">
    <property type="entry name" value="Aspartate Aminotransferase, domain 1"/>
    <property type="match status" value="1"/>
</dbReference>
<dbReference type="InterPro" id="IPR015424">
    <property type="entry name" value="PyrdxlP-dep_Trfase"/>
</dbReference>
<keyword evidence="3" id="KW-0210">Decarboxylase</keyword>
<proteinExistence type="inferred from homology"/>
<protein>
    <recommendedName>
        <fullName evidence="10">Tyrosine decarboxylase</fullName>
    </recommendedName>
</protein>
<dbReference type="InterPro" id="IPR015422">
    <property type="entry name" value="PyrdxlP-dep_Trfase_small"/>
</dbReference>
<dbReference type="CDD" id="cd06450">
    <property type="entry name" value="DOPA_deC_like"/>
    <property type="match status" value="1"/>
</dbReference>
<dbReference type="FunFam" id="3.40.640.10:FF:000025">
    <property type="entry name" value="Histidine decarboxylase"/>
    <property type="match status" value="1"/>
</dbReference>
<keyword evidence="4 6" id="KW-0663">Pyridoxal phosphate</keyword>
<comment type="similarity">
    <text evidence="2">Belongs to the group II decarboxylase family.</text>
</comment>
<dbReference type="Gene3D" id="1.20.1340.10">
    <property type="entry name" value="dopa decarboxylase, N-terminal domain"/>
    <property type="match status" value="1"/>
</dbReference>